<name>A0A3M0JLL0_HIRRU</name>
<evidence type="ECO:0000256" key="10">
    <source>
        <dbReference type="ARBA" id="ARBA00023157"/>
    </source>
</evidence>
<proteinExistence type="inferred from homology"/>
<dbReference type="SUPFAM" id="SSF55394">
    <property type="entry name" value="Bactericidal permeability-increasing protein, BPI"/>
    <property type="match status" value="4"/>
</dbReference>
<evidence type="ECO:0000259" key="15">
    <source>
        <dbReference type="PROSITE" id="PS51918"/>
    </source>
</evidence>
<dbReference type="Pfam" id="PF01273">
    <property type="entry name" value="LBP_BPI_CETP"/>
    <property type="match status" value="2"/>
</dbReference>
<dbReference type="Gene3D" id="3.15.20.10">
    <property type="entry name" value="Bactericidal permeability-increasing protein, domain 2"/>
    <property type="match status" value="2"/>
</dbReference>
<evidence type="ECO:0000313" key="16">
    <source>
        <dbReference type="EMBL" id="RMB95716.1"/>
    </source>
</evidence>
<dbReference type="PANTHER" id="PTHR10504">
    <property type="entry name" value="BACTERICIDAL PERMEABILITY-INCREASING BPI PROTEIN-RELATED"/>
    <property type="match status" value="1"/>
</dbReference>
<evidence type="ECO:0000256" key="2">
    <source>
        <dbReference type="ARBA" id="ARBA00004613"/>
    </source>
</evidence>
<comment type="function">
    <text evidence="13">The cytotoxic action of BPI is limited to many species of Gram-negative bacteria; this specificity may be explained by a strong affinity of the very basic N-terminal half for the negatively charged lipopolysaccharides that are unique to the Gram-negative bacterial outer envelope.</text>
</comment>
<dbReference type="GO" id="GO:0051539">
    <property type="term" value="F:4 iron, 4 sulfur cluster binding"/>
    <property type="evidence" value="ECO:0007669"/>
    <property type="project" value="InterPro"/>
</dbReference>
<dbReference type="PROSITE" id="PS51918">
    <property type="entry name" value="RADICAL_SAM"/>
    <property type="match status" value="1"/>
</dbReference>
<keyword evidence="6 13" id="KW-0929">Antimicrobial</keyword>
<keyword evidence="5 13" id="KW-0964">Secreted</keyword>
<sequence length="1087" mass="120308">MSLSGSSGSAKPSSAPLGIHCWPQAGIAGTDRELETGLLPPSFQYPFSAFAHQQGIVILEKELAQLKLSDISGDSRVLHVGKVHYELSRLRLRDFHLPYSRITPVSNVGLQVSISNAFAELDGDWRVKFLFVRDHGSFNLKVENIYIKITLRLGSDTSGKPTISTSDCSARISKVQALFSGKFGWLYNLFHKRVESKLRDRLEHKVCDNVAKAVDNELQTYIQTLPVTARIDDKTGIDYSLVAPPRATAQSLDADLKGEFYSLGHRSTVPFSPLPLAFPSDHDRMVYFGASSYFFNTAGLAYHKAGALVFEITEAVLEEMYPNTSMKFRLSAPTAPFLTIGPGGISFQPVVDAQAYAILPNSSLAPLFLLSLVRMLQSLMNILTSSTLLPRLNARLDEGFPLPLLDRIQLSNILVKFHQPCGSVAGKSTVEKALGAGQQQLNMSTREKAEQAIWNRLQHLKALKARRPRARAPLRIGILANQQGIAILEKELAHLKLPDLSGRSGKVRYSISRSPSPTPFAELNGDWRVKYRFIRGHGSFNLKVENVSFKITLRLGSDTSGKPTISTSDCSAHISKVRVRFSGKFGWLYNLFHKRVESKLRDSLGHKICDNVAKTVQNELRKQIQTLPVTARIDDKTGIDYSLVAPPRATAQSLDADLKGEFYSLGHRSTVPFSPLPLAFPSDHDRMVYFGASSYFFNTAGLAYHKAGALVFEITEAVIPKDAGFILDTSVFSAFIPQLEEMYPNTSMKFRLSAPTAPFLTIGPGGISFQPVVDAQAYAILPNSSLAPLFLLSLVEFLQSIMNYLTSNVVLPHLNVYLETYGCQMNVSDTEIAWAILQKNGYTRTKELDEADVVLLVTCSVREKAEQAIWNRLQHLKALKARRPRARAPLRIGILGCMAERLKEEILHREKLVDVVAGPDAYRDLPRLLAVAESGQQAANVLLSLDETYADILPVQTSAGGTTAFVSIMRGCDNMCTYCIVPFTRGRERSRPIASILQEVRMLSDQGVKEVTLLGQNVNSFRDLSEVQFQSVAAPGLSRGFSTVYKAKQGGLRFSHLLDQVSRIDPEMRIRFTSPHPKDFPDEASVE</sequence>
<dbReference type="GO" id="GO:0001530">
    <property type="term" value="F:lipopolysaccharide binding"/>
    <property type="evidence" value="ECO:0007669"/>
    <property type="project" value="TreeGrafter"/>
</dbReference>
<dbReference type="PROSITE" id="PS51449">
    <property type="entry name" value="MTTASE_N"/>
    <property type="match status" value="1"/>
</dbReference>
<dbReference type="OrthoDB" id="10255543at2759"/>
<comment type="domain">
    <text evidence="13">The N- and C-terminal barrels adopt an identical fold despite having only 13% of conserved residues.</text>
</comment>
<dbReference type="InterPro" id="IPR017943">
    <property type="entry name" value="Bactericidal_perm-incr_a/b_dom"/>
</dbReference>
<dbReference type="Gene3D" id="3.30.750.210">
    <property type="match status" value="1"/>
</dbReference>
<evidence type="ECO:0000256" key="13">
    <source>
        <dbReference type="RuleBase" id="RU369039"/>
    </source>
</evidence>
<feature type="domain" description="MTTase N-terminal" evidence="14">
    <location>
        <begin position="814"/>
        <end position="934"/>
    </location>
</feature>
<evidence type="ECO:0000256" key="1">
    <source>
        <dbReference type="ARBA" id="ARBA00001966"/>
    </source>
</evidence>
<keyword evidence="8 13" id="KW-0391">Immunity</keyword>
<evidence type="ECO:0000259" key="14">
    <source>
        <dbReference type="PROSITE" id="PS51449"/>
    </source>
</evidence>
<dbReference type="STRING" id="333673.A0A3M0JLL0"/>
<keyword evidence="17" id="KW-1185">Reference proteome</keyword>
<dbReference type="InterPro" id="IPR032942">
    <property type="entry name" value="BPI/LBP/Plunc"/>
</dbReference>
<dbReference type="SMART" id="SM00328">
    <property type="entry name" value="BPI1"/>
    <property type="match status" value="2"/>
</dbReference>
<dbReference type="PANTHER" id="PTHR10504:SF84">
    <property type="entry name" value="BACTERICIDAL PERMEABILITY-INCREASING PROTEIN"/>
    <property type="match status" value="1"/>
</dbReference>
<evidence type="ECO:0000256" key="5">
    <source>
        <dbReference type="ARBA" id="ARBA00022525"/>
    </source>
</evidence>
<comment type="caution">
    <text evidence="16">The sequence shown here is derived from an EMBL/GenBank/DDBJ whole genome shotgun (WGS) entry which is preliminary data.</text>
</comment>
<dbReference type="FunFam" id="3.15.10.10:FF:000001">
    <property type="entry name" value="phospholipid transfer protein-like"/>
    <property type="match status" value="2"/>
</dbReference>
<dbReference type="InterPro" id="IPR001124">
    <property type="entry name" value="Lipid-bd_serum_glycop_C"/>
</dbReference>
<dbReference type="GO" id="GO:0031663">
    <property type="term" value="P:lipopolysaccharide-mediated signaling pathway"/>
    <property type="evidence" value="ECO:0007669"/>
    <property type="project" value="TreeGrafter"/>
</dbReference>
<evidence type="ECO:0000256" key="6">
    <source>
        <dbReference type="ARBA" id="ARBA00022529"/>
    </source>
</evidence>
<comment type="subunit">
    <text evidence="12 13">Monomer. Homodimer; disulfide-linked.</text>
</comment>
<dbReference type="Pfam" id="PF04055">
    <property type="entry name" value="Radical_SAM"/>
    <property type="match status" value="1"/>
</dbReference>
<organism evidence="16 17">
    <name type="scientific">Hirundo rustica rustica</name>
    <dbReference type="NCBI Taxonomy" id="333673"/>
    <lineage>
        <taxon>Eukaryota</taxon>
        <taxon>Metazoa</taxon>
        <taxon>Chordata</taxon>
        <taxon>Craniata</taxon>
        <taxon>Vertebrata</taxon>
        <taxon>Euteleostomi</taxon>
        <taxon>Archelosauria</taxon>
        <taxon>Archosauria</taxon>
        <taxon>Dinosauria</taxon>
        <taxon>Saurischia</taxon>
        <taxon>Theropoda</taxon>
        <taxon>Coelurosauria</taxon>
        <taxon>Aves</taxon>
        <taxon>Neognathae</taxon>
        <taxon>Neoaves</taxon>
        <taxon>Telluraves</taxon>
        <taxon>Australaves</taxon>
        <taxon>Passeriformes</taxon>
        <taxon>Sylvioidea</taxon>
        <taxon>Hirundinidae</taxon>
        <taxon>Hirundo</taxon>
    </lineage>
</organism>
<dbReference type="InterPro" id="IPR013848">
    <property type="entry name" value="Methylthiotransferase_N"/>
</dbReference>
<protein>
    <recommendedName>
        <fullName evidence="4 13">Bactericidal permeability-increasing protein</fullName>
        <shortName evidence="13">BPI</shortName>
    </recommendedName>
</protein>
<accession>A0A3M0JLL0</accession>
<evidence type="ECO:0000256" key="8">
    <source>
        <dbReference type="ARBA" id="ARBA00022859"/>
    </source>
</evidence>
<dbReference type="SFLD" id="SFLDS00029">
    <property type="entry name" value="Radical_SAM"/>
    <property type="match status" value="1"/>
</dbReference>
<keyword evidence="13" id="KW-0732">Signal</keyword>
<comment type="subcellular location">
    <subcellularLocation>
        <location evidence="2 13">Secreted</location>
    </subcellularLocation>
</comment>
<dbReference type="Gene3D" id="3.15.10.10">
    <property type="entry name" value="Bactericidal permeability-increasing protein, domain 1"/>
    <property type="match status" value="2"/>
</dbReference>
<dbReference type="GO" id="GO:0050829">
    <property type="term" value="P:defense response to Gram-negative bacterium"/>
    <property type="evidence" value="ECO:0007669"/>
    <property type="project" value="UniProtKB-UniRule"/>
</dbReference>
<evidence type="ECO:0000256" key="4">
    <source>
        <dbReference type="ARBA" id="ARBA00017827"/>
    </source>
</evidence>
<dbReference type="Pfam" id="PF00919">
    <property type="entry name" value="UPF0004"/>
    <property type="match status" value="1"/>
</dbReference>
<evidence type="ECO:0000256" key="3">
    <source>
        <dbReference type="ARBA" id="ARBA00007292"/>
    </source>
</evidence>
<keyword evidence="9 13" id="KW-0044">Antibiotic</keyword>
<evidence type="ECO:0000256" key="7">
    <source>
        <dbReference type="ARBA" id="ARBA00022588"/>
    </source>
</evidence>
<dbReference type="FunFam" id="3.15.20.10:FF:000001">
    <property type="entry name" value="Phospholipid transfer protein"/>
    <property type="match status" value="1"/>
</dbReference>
<dbReference type="GO" id="GO:0005615">
    <property type="term" value="C:extracellular space"/>
    <property type="evidence" value="ECO:0007669"/>
    <property type="project" value="UniProtKB-UniRule"/>
</dbReference>
<keyword evidence="7 13" id="KW-0399">Innate immunity</keyword>
<dbReference type="SMART" id="SM00329">
    <property type="entry name" value="BPI2"/>
    <property type="match status" value="2"/>
</dbReference>
<dbReference type="GO" id="GO:0035596">
    <property type="term" value="F:methylthiotransferase activity"/>
    <property type="evidence" value="ECO:0007669"/>
    <property type="project" value="InterPro"/>
</dbReference>
<dbReference type="InterPro" id="IPR017942">
    <property type="entry name" value="Lipid-bd_serum_glycop_N"/>
</dbReference>
<evidence type="ECO:0000256" key="11">
    <source>
        <dbReference type="ARBA" id="ARBA00023180"/>
    </source>
</evidence>
<dbReference type="InterPro" id="IPR058240">
    <property type="entry name" value="rSAM_sf"/>
</dbReference>
<dbReference type="GO" id="GO:0045087">
    <property type="term" value="P:innate immune response"/>
    <property type="evidence" value="ECO:0007669"/>
    <property type="project" value="UniProtKB-UniRule"/>
</dbReference>
<dbReference type="SUPFAM" id="SSF102114">
    <property type="entry name" value="Radical SAM enzymes"/>
    <property type="match status" value="1"/>
</dbReference>
<evidence type="ECO:0000256" key="12">
    <source>
        <dbReference type="ARBA" id="ARBA00025943"/>
    </source>
</evidence>
<dbReference type="Pfam" id="PF02886">
    <property type="entry name" value="LBP_BPI_CETP_C"/>
    <property type="match status" value="3"/>
</dbReference>
<feature type="domain" description="Radical SAM core" evidence="15">
    <location>
        <begin position="958"/>
        <end position="1087"/>
    </location>
</feature>
<dbReference type="AlphaFoldDB" id="A0A3M0JLL0"/>
<gene>
    <name evidence="16" type="ORF">DUI87_27829</name>
</gene>
<dbReference type="InterPro" id="IPR020612">
    <property type="entry name" value="Methylthiotransferase_CS"/>
</dbReference>
<comment type="domain">
    <text evidence="13">The N-terminal region may be exposed to the interior of the granule, whereas the C-terminal portion may be embedded in the membrane. During phagocytosis and degranulation, proteases may be released and activated and cleave BPI at the junction of the N- and C-terminal portions of the molecule, providing controlled release of the N-terminal antibacterial fragment when bacteria are ingested.</text>
</comment>
<comment type="similarity">
    <text evidence="3">Belongs to the BPI/LBP/Plunc superfamily. BPI/LBP family.</text>
</comment>
<evidence type="ECO:0000256" key="9">
    <source>
        <dbReference type="ARBA" id="ARBA00023022"/>
    </source>
</evidence>
<dbReference type="InterPro" id="IPR007197">
    <property type="entry name" value="rSAM"/>
</dbReference>
<keyword evidence="11 13" id="KW-0325">Glycoprotein</keyword>
<keyword evidence="10 13" id="KW-1015">Disulfide bond</keyword>
<comment type="cofactor">
    <cofactor evidence="1">
        <name>[4Fe-4S] cluster</name>
        <dbReference type="ChEBI" id="CHEBI:49883"/>
    </cofactor>
</comment>
<dbReference type="PROSITE" id="PS01278">
    <property type="entry name" value="MTTASE_RADICAL"/>
    <property type="match status" value="1"/>
</dbReference>
<reference evidence="16 17" key="1">
    <citation type="submission" date="2018-07" db="EMBL/GenBank/DDBJ databases">
        <title>A high quality draft genome assembly of the barn swallow (H. rustica rustica).</title>
        <authorList>
            <person name="Formenti G."/>
            <person name="Chiara M."/>
            <person name="Poveda L."/>
            <person name="Francoijs K.-J."/>
            <person name="Bonisoli-Alquati A."/>
            <person name="Canova L."/>
            <person name="Gianfranceschi L."/>
            <person name="Horner D.S."/>
            <person name="Saino N."/>
        </authorList>
    </citation>
    <scope>NUCLEOTIDE SEQUENCE [LARGE SCALE GENOMIC DNA]</scope>
    <source>
        <strain evidence="16">Chelidonia</strain>
        <tissue evidence="16">Blood</tissue>
    </source>
</reference>
<dbReference type="CDD" id="cd00025">
    <property type="entry name" value="BPI1"/>
    <property type="match status" value="2"/>
</dbReference>
<dbReference type="EMBL" id="QRBI01000184">
    <property type="protein sequence ID" value="RMB95716.1"/>
    <property type="molecule type" value="Genomic_DNA"/>
</dbReference>
<dbReference type="Proteomes" id="UP000269221">
    <property type="component" value="Unassembled WGS sequence"/>
</dbReference>
<evidence type="ECO:0000313" key="17">
    <source>
        <dbReference type="Proteomes" id="UP000269221"/>
    </source>
</evidence>